<dbReference type="GO" id="GO:0016491">
    <property type="term" value="F:oxidoreductase activity"/>
    <property type="evidence" value="ECO:0007669"/>
    <property type="project" value="InterPro"/>
</dbReference>
<proteinExistence type="inferred from homology"/>
<dbReference type="InterPro" id="IPR044053">
    <property type="entry name" value="AsaB-like"/>
</dbReference>
<dbReference type="Proteomes" id="UP000028045">
    <property type="component" value="Unassembled WGS sequence"/>
</dbReference>
<dbReference type="PANTHER" id="PTHR34598:SF3">
    <property type="entry name" value="OXIDOREDUCTASE AN1597"/>
    <property type="match status" value="1"/>
</dbReference>
<dbReference type="PANTHER" id="PTHR34598">
    <property type="entry name" value="BLL6449 PROTEIN"/>
    <property type="match status" value="1"/>
</dbReference>
<reference evidence="2 3" key="1">
    <citation type="journal article" date="2014" name="BMC Genomics">
        <title>Comparative genome sequencing reveals chemotype-specific gene clusters in the toxigenic black mold Stachybotrys.</title>
        <authorList>
            <person name="Semeiks J."/>
            <person name="Borek D."/>
            <person name="Otwinowski Z."/>
            <person name="Grishin N.V."/>
        </authorList>
    </citation>
    <scope>NUCLEOTIDE SEQUENCE [LARGE SCALE GENOMIC DNA]</scope>
    <source>
        <strain evidence="3">CBS 109288 / IBT 7711</strain>
    </source>
</reference>
<evidence type="ECO:0000313" key="2">
    <source>
        <dbReference type="EMBL" id="KEY71384.1"/>
    </source>
</evidence>
<evidence type="ECO:0000313" key="3">
    <source>
        <dbReference type="Proteomes" id="UP000028045"/>
    </source>
</evidence>
<dbReference type="HOGENOM" id="CLU_2185669_0_0_1"/>
<comment type="similarity">
    <text evidence="1">Belongs to the asaB hydroxylase/desaturase family.</text>
</comment>
<protein>
    <submittedName>
        <fullName evidence="2">Uncharacterized protein</fullName>
    </submittedName>
</protein>
<keyword evidence="3" id="KW-1185">Reference proteome</keyword>
<dbReference type="EMBL" id="KL648304">
    <property type="protein sequence ID" value="KEY71384.1"/>
    <property type="molecule type" value="Genomic_DNA"/>
</dbReference>
<gene>
    <name evidence="2" type="ORF">S7711_09689</name>
</gene>
<organism evidence="2 3">
    <name type="scientific">Stachybotrys chartarum (strain CBS 109288 / IBT 7711)</name>
    <name type="common">Toxic black mold</name>
    <name type="synonym">Stilbospora chartarum</name>
    <dbReference type="NCBI Taxonomy" id="1280523"/>
    <lineage>
        <taxon>Eukaryota</taxon>
        <taxon>Fungi</taxon>
        <taxon>Dikarya</taxon>
        <taxon>Ascomycota</taxon>
        <taxon>Pezizomycotina</taxon>
        <taxon>Sordariomycetes</taxon>
        <taxon>Hypocreomycetidae</taxon>
        <taxon>Hypocreales</taxon>
        <taxon>Stachybotryaceae</taxon>
        <taxon>Stachybotrys</taxon>
    </lineage>
</organism>
<dbReference type="OrthoDB" id="412788at2759"/>
<name>A0A084B1F5_STACB</name>
<dbReference type="AlphaFoldDB" id="A0A084B1F5"/>
<accession>A0A084B1F5</accession>
<evidence type="ECO:0000256" key="1">
    <source>
        <dbReference type="ARBA" id="ARBA00023604"/>
    </source>
</evidence>
<sequence length="109" mass="12232">MQSAVATTASQLYPEEAQRPKHFSPCKAFIAAYDSVRSAFGDAKATALWNKRRNEIIQVWRPFRGPVVDWPLAVCNSQSVDAESDLIATDKIWSFAVTETYSVFHSPDH</sequence>